<dbReference type="Pfam" id="PF02255">
    <property type="entry name" value="PTS_IIA"/>
    <property type="match status" value="1"/>
</dbReference>
<dbReference type="GO" id="GO:0005737">
    <property type="term" value="C:cytoplasm"/>
    <property type="evidence" value="ECO:0007669"/>
    <property type="project" value="UniProtKB-SubCell"/>
</dbReference>
<proteinExistence type="predicted"/>
<dbReference type="InterPro" id="IPR036542">
    <property type="entry name" value="PTS_IIA_lac/cel_sf"/>
</dbReference>
<dbReference type="GO" id="GO:0016740">
    <property type="term" value="F:transferase activity"/>
    <property type="evidence" value="ECO:0007669"/>
    <property type="project" value="UniProtKB-KW"/>
</dbReference>
<reference evidence="15 16" key="1">
    <citation type="submission" date="2020-02" db="EMBL/GenBank/DDBJ databases">
        <title>Genome sequencing of Aeromonas rivipollensis.</title>
        <authorList>
            <person name="Fono-Tamo Ubani E.K."/>
            <person name="Lekota K.E."/>
        </authorList>
    </citation>
    <scope>NUCLEOTIDE SEQUENCE [LARGE SCALE GENOMIC DNA]</scope>
    <source>
        <strain evidence="15 16">G87</strain>
    </source>
</reference>
<dbReference type="RefSeq" id="WP_163147468.1">
    <property type="nucleotide sequence ID" value="NZ_JAAIKZ010000007.1"/>
</dbReference>
<dbReference type="FunFam" id="1.20.58.80:FF:000001">
    <property type="entry name" value="PTS system, lactose-specific IIa component"/>
    <property type="match status" value="1"/>
</dbReference>
<feature type="modified residue" description="Phosphohistidine; by HPr" evidence="14">
    <location>
        <position position="95"/>
    </location>
</feature>
<evidence type="ECO:0000256" key="4">
    <source>
        <dbReference type="ARBA" id="ARBA00022597"/>
    </source>
</evidence>
<evidence type="ECO:0000313" key="16">
    <source>
        <dbReference type="Proteomes" id="UP000480681"/>
    </source>
</evidence>
<keyword evidence="6" id="KW-0598">Phosphotransferase system</keyword>
<feature type="binding site" evidence="13">
    <location>
        <position position="98"/>
    </location>
    <ligand>
        <name>Mg(2+)</name>
        <dbReference type="ChEBI" id="CHEBI:18420"/>
        <note>ligand shared between all trimeric partners</note>
    </ligand>
</feature>
<accession>A0AAW9Y5F9</accession>
<evidence type="ECO:0000256" key="10">
    <source>
        <dbReference type="ARBA" id="ARBA00081864"/>
    </source>
</evidence>
<evidence type="ECO:0000256" key="11">
    <source>
        <dbReference type="ARBA" id="ARBA00082122"/>
    </source>
</evidence>
<name>A0AAW9Y5F9_9GAMM</name>
<evidence type="ECO:0000256" key="8">
    <source>
        <dbReference type="ARBA" id="ARBA00076229"/>
    </source>
</evidence>
<organism evidence="15 16">
    <name type="scientific">Aeromonas rivipollensis</name>
    <dbReference type="NCBI Taxonomy" id="948519"/>
    <lineage>
        <taxon>Bacteria</taxon>
        <taxon>Pseudomonadati</taxon>
        <taxon>Pseudomonadota</taxon>
        <taxon>Gammaproteobacteria</taxon>
        <taxon>Aeromonadales</taxon>
        <taxon>Aeromonadaceae</taxon>
        <taxon>Aeromonas</taxon>
    </lineage>
</organism>
<comment type="cofactor">
    <cofactor evidence="13">
        <name>Mg(2+)</name>
        <dbReference type="ChEBI" id="CHEBI:18420"/>
    </cofactor>
    <text evidence="13">Binds 1 Mg(2+) ion per trimer.</text>
</comment>
<evidence type="ECO:0000256" key="14">
    <source>
        <dbReference type="PROSITE-ProRule" id="PRU00418"/>
    </source>
</evidence>
<gene>
    <name evidence="15" type="primary">chbA</name>
    <name evidence="15" type="ORF">G4911_03190</name>
</gene>
<dbReference type="AlphaFoldDB" id="A0AAW9Y5F9"/>
<dbReference type="InterPro" id="IPR003188">
    <property type="entry name" value="PTS_IIA_lac/cel"/>
</dbReference>
<evidence type="ECO:0000256" key="12">
    <source>
        <dbReference type="PIRSR" id="PIRSR000699-1"/>
    </source>
</evidence>
<feature type="active site" description="Tele-phosphohistidine intermediate" evidence="12">
    <location>
        <position position="95"/>
    </location>
</feature>
<evidence type="ECO:0000313" key="15">
    <source>
        <dbReference type="EMBL" id="NEX73766.1"/>
    </source>
</evidence>
<evidence type="ECO:0000256" key="9">
    <source>
        <dbReference type="ARBA" id="ARBA00081283"/>
    </source>
</evidence>
<evidence type="ECO:0000256" key="1">
    <source>
        <dbReference type="ARBA" id="ARBA00004496"/>
    </source>
</evidence>
<dbReference type="PIRSF" id="PIRSF000699">
    <property type="entry name" value="PTS_IILac_III"/>
    <property type="match status" value="1"/>
</dbReference>
<dbReference type="PANTHER" id="PTHR34382:SF7">
    <property type="entry name" value="PTS SYSTEM N,N'-DIACETYLCHITOBIOSE-SPECIFIC EIIA COMPONENT"/>
    <property type="match status" value="1"/>
</dbReference>
<comment type="subcellular location">
    <subcellularLocation>
        <location evidence="1">Cytoplasm</location>
    </subcellularLocation>
</comment>
<sequence length="122" mass="13527">MNFDDLNLDDIKEDGSEVQQVDLEEQVMGIIINSGEARSCSYKALAFAKQGDFAQADAKMEEARHAANAAHLVQTQLIEADMGEGKTPMTLIMVHAQDHLMTSMLARELVKELIDLHKKISN</sequence>
<dbReference type="CDD" id="cd00215">
    <property type="entry name" value="PTS_IIA_lac"/>
    <property type="match status" value="1"/>
</dbReference>
<dbReference type="GO" id="GO:0046872">
    <property type="term" value="F:metal ion binding"/>
    <property type="evidence" value="ECO:0007669"/>
    <property type="project" value="UniProtKB-KW"/>
</dbReference>
<keyword evidence="5" id="KW-0808">Transferase</keyword>
<dbReference type="PROSITE" id="PS51095">
    <property type="entry name" value="PTS_EIIA_TYPE_3"/>
    <property type="match status" value="1"/>
</dbReference>
<keyword evidence="13" id="KW-0460">Magnesium</keyword>
<evidence type="ECO:0000256" key="2">
    <source>
        <dbReference type="ARBA" id="ARBA00022448"/>
    </source>
</evidence>
<dbReference type="SUPFAM" id="SSF46973">
    <property type="entry name" value="Enzyme IIa from lactose specific PTS, IIa-lac"/>
    <property type="match status" value="1"/>
</dbReference>
<evidence type="ECO:0000256" key="13">
    <source>
        <dbReference type="PIRSR" id="PIRSR000699-2"/>
    </source>
</evidence>
<evidence type="ECO:0000256" key="7">
    <source>
        <dbReference type="ARBA" id="ARBA00071241"/>
    </source>
</evidence>
<dbReference type="Proteomes" id="UP000480681">
    <property type="component" value="Unassembled WGS sequence"/>
</dbReference>
<keyword evidence="13" id="KW-0479">Metal-binding</keyword>
<dbReference type="EMBL" id="JAAIKZ010000007">
    <property type="protein sequence ID" value="NEX73766.1"/>
    <property type="molecule type" value="Genomic_DNA"/>
</dbReference>
<evidence type="ECO:0000256" key="6">
    <source>
        <dbReference type="ARBA" id="ARBA00022683"/>
    </source>
</evidence>
<dbReference type="NCBIfam" id="NF007768">
    <property type="entry name" value="PRK10454.1"/>
    <property type="match status" value="1"/>
</dbReference>
<protein>
    <recommendedName>
        <fullName evidence="7">PTS system N,N'-diacetylchitobiose-specific EIIA component</fullName>
    </recommendedName>
    <alternativeName>
        <fullName evidence="11">EIIA-Chb</fullName>
    </alternativeName>
    <alternativeName>
        <fullName evidence="9">EIII-Chb</fullName>
    </alternativeName>
    <alternativeName>
        <fullName evidence="10">IIIcel</fullName>
    </alternativeName>
    <alternativeName>
        <fullName evidence="8">N,N'-diacetylchitobiose-specific phosphotransferase enzyme IIA component</fullName>
    </alternativeName>
</protein>
<dbReference type="GO" id="GO:0009401">
    <property type="term" value="P:phosphoenolpyruvate-dependent sugar phosphotransferase system"/>
    <property type="evidence" value="ECO:0007669"/>
    <property type="project" value="UniProtKB-KW"/>
</dbReference>
<dbReference type="Gene3D" id="1.20.58.80">
    <property type="entry name" value="Phosphotransferase system, lactose/cellobiose-type IIA subunit"/>
    <property type="match status" value="1"/>
</dbReference>
<comment type="caution">
    <text evidence="15">The sequence shown here is derived from an EMBL/GenBank/DDBJ whole genome shotgun (WGS) entry which is preliminary data.</text>
</comment>
<evidence type="ECO:0000256" key="3">
    <source>
        <dbReference type="ARBA" id="ARBA00022490"/>
    </source>
</evidence>
<keyword evidence="4" id="KW-0762">Sugar transport</keyword>
<keyword evidence="2" id="KW-0813">Transport</keyword>
<dbReference type="PANTHER" id="PTHR34382">
    <property type="entry name" value="PTS SYSTEM N,N'-DIACETYLCHITOBIOSE-SPECIFIC EIIA COMPONENT"/>
    <property type="match status" value="1"/>
</dbReference>
<keyword evidence="3" id="KW-0963">Cytoplasm</keyword>
<evidence type="ECO:0000256" key="5">
    <source>
        <dbReference type="ARBA" id="ARBA00022679"/>
    </source>
</evidence>